<dbReference type="Ensembl" id="ENSLOCT00000013558.1">
    <property type="protein sequence ID" value="ENSLOCP00000013529.1"/>
    <property type="gene ID" value="ENSLOCG00000011020.1"/>
</dbReference>
<feature type="region of interest" description="Disordered" evidence="8">
    <location>
        <begin position="528"/>
        <end position="656"/>
    </location>
</feature>
<evidence type="ECO:0000256" key="6">
    <source>
        <dbReference type="ARBA" id="ARBA00022912"/>
    </source>
</evidence>
<dbReference type="SMART" id="SM00404">
    <property type="entry name" value="PTPc_motif"/>
    <property type="match status" value="1"/>
</dbReference>
<evidence type="ECO:0000259" key="9">
    <source>
        <dbReference type="PROSITE" id="PS50055"/>
    </source>
</evidence>
<dbReference type="PRINTS" id="PR00700">
    <property type="entry name" value="PRTYPHPHTASE"/>
</dbReference>
<dbReference type="PANTHER" id="PTHR45983:SF1">
    <property type="entry name" value="TYROSINE-PROTEIN PHOSPHATASE NON-RECEPTOR TYPE 22"/>
    <property type="match status" value="1"/>
</dbReference>
<dbReference type="GO" id="GO:1901222">
    <property type="term" value="P:regulation of non-canonical NF-kappaB signal transduction"/>
    <property type="evidence" value="ECO:0000318"/>
    <property type="project" value="GO_Central"/>
</dbReference>
<dbReference type="eggNOG" id="KOG0789">
    <property type="taxonomic scope" value="Eukaryota"/>
</dbReference>
<dbReference type="GO" id="GO:0005634">
    <property type="term" value="C:nucleus"/>
    <property type="evidence" value="ECO:0000318"/>
    <property type="project" value="GO_Central"/>
</dbReference>
<reference evidence="11" key="2">
    <citation type="submission" date="2025-08" db="UniProtKB">
        <authorList>
            <consortium name="Ensembl"/>
        </authorList>
    </citation>
    <scope>IDENTIFICATION</scope>
</reference>
<keyword evidence="6" id="KW-0904">Protein phosphatase</keyword>
<dbReference type="InterPro" id="IPR016130">
    <property type="entry name" value="Tyr_Pase_AS"/>
</dbReference>
<dbReference type="OMA" id="MSSEWFG"/>
<feature type="domain" description="Tyrosine-protein phosphatase" evidence="9">
    <location>
        <begin position="25"/>
        <end position="290"/>
    </location>
</feature>
<dbReference type="SMART" id="SM00194">
    <property type="entry name" value="PTPc"/>
    <property type="match status" value="1"/>
</dbReference>
<evidence type="ECO:0000256" key="3">
    <source>
        <dbReference type="ARBA" id="ARBA00022490"/>
    </source>
</evidence>
<evidence type="ECO:0000256" key="8">
    <source>
        <dbReference type="SAM" id="MobiDB-lite"/>
    </source>
</evidence>
<feature type="domain" description="Tyrosine specific protein phosphatases" evidence="10">
    <location>
        <begin position="204"/>
        <end position="281"/>
    </location>
</feature>
<dbReference type="InterPro" id="IPR000387">
    <property type="entry name" value="Tyr_Pase_dom"/>
</dbReference>
<dbReference type="FunFam" id="3.90.190.10:FF:000045">
    <property type="entry name" value="Tyrosine-protein phosphatase non-receptor type 12"/>
    <property type="match status" value="1"/>
</dbReference>
<comment type="subcellular location">
    <subcellularLocation>
        <location evidence="1">Cytoplasm</location>
    </subcellularLocation>
</comment>
<evidence type="ECO:0000256" key="1">
    <source>
        <dbReference type="ARBA" id="ARBA00004496"/>
    </source>
</evidence>
<dbReference type="EMBL" id="AHAT01016755">
    <property type="status" value="NOT_ANNOTATED_CDS"/>
    <property type="molecule type" value="Genomic_DNA"/>
</dbReference>
<dbReference type="InterPro" id="IPR047170">
    <property type="entry name" value="PTN12/18/22"/>
</dbReference>
<dbReference type="Proteomes" id="UP000018468">
    <property type="component" value="Linkage group LG3"/>
</dbReference>
<comment type="similarity">
    <text evidence="7">Belongs to the protein-tyrosine phosphatase family. Non-receptor class 4 subfamily.</text>
</comment>
<keyword evidence="3" id="KW-0963">Cytoplasm</keyword>
<dbReference type="InParanoid" id="W5MYS0"/>
<feature type="region of interest" description="Disordered" evidence="8">
    <location>
        <begin position="776"/>
        <end position="903"/>
    </location>
</feature>
<organism evidence="11 12">
    <name type="scientific">Lepisosteus oculatus</name>
    <name type="common">Spotted gar</name>
    <dbReference type="NCBI Taxonomy" id="7918"/>
    <lineage>
        <taxon>Eukaryota</taxon>
        <taxon>Metazoa</taxon>
        <taxon>Chordata</taxon>
        <taxon>Craniata</taxon>
        <taxon>Vertebrata</taxon>
        <taxon>Euteleostomi</taxon>
        <taxon>Actinopterygii</taxon>
        <taxon>Neopterygii</taxon>
        <taxon>Holostei</taxon>
        <taxon>Semionotiformes</taxon>
        <taxon>Lepisosteidae</taxon>
        <taxon>Lepisosteus</taxon>
    </lineage>
</organism>
<dbReference type="Gene3D" id="3.90.190.10">
    <property type="entry name" value="Protein tyrosine phosphatase superfamily"/>
    <property type="match status" value="1"/>
</dbReference>
<dbReference type="Bgee" id="ENSLOCG00000011020">
    <property type="expression patterns" value="Expressed in mesonephros and 11 other cell types or tissues"/>
</dbReference>
<evidence type="ECO:0000256" key="4">
    <source>
        <dbReference type="ARBA" id="ARBA00022553"/>
    </source>
</evidence>
<keyword evidence="4" id="KW-0597">Phosphoprotein</keyword>
<dbReference type="GO" id="GO:0050868">
    <property type="term" value="P:negative regulation of T cell activation"/>
    <property type="evidence" value="ECO:0000318"/>
    <property type="project" value="GO_Central"/>
</dbReference>
<feature type="compositionally biased region" description="Polar residues" evidence="8">
    <location>
        <begin position="800"/>
        <end position="812"/>
    </location>
</feature>
<dbReference type="STRING" id="7918.ENSLOCP00000013529"/>
<dbReference type="Pfam" id="PF00102">
    <property type="entry name" value="Y_phosphatase"/>
    <property type="match status" value="1"/>
</dbReference>
<dbReference type="InterPro" id="IPR029021">
    <property type="entry name" value="Prot-tyrosine_phosphatase-like"/>
</dbReference>
<feature type="region of interest" description="Disordered" evidence="8">
    <location>
        <begin position="674"/>
        <end position="730"/>
    </location>
</feature>
<name>W5MYS0_LEPOC</name>
<sequence>MDQRSILRKFLDEMQTKEAQSEEIFASEYLRLKRLSTKYRTDKTYPTKAAEKQENVKKNRYKDIVPFDHSRVKLSLITSDNDSDYINASFIKGVSGQKVYIATQGPLPHTVLDFWRMVWQYNVKIIVMACREFEMGRKKCERYWSESAEAAFECGPFTIDCVSEDNKGDYITRVLNVTFFKECHTIQQLHYVNWPDHGVPTSIPPILEMLWEMRSYQDHDDVPICVHCSAGCGRTGALCVIDYTWNLLKKGLLQEDFSIFNLVQDMRTQRPSLVQTKEQYELVYKVIKYLFEGELQRMDNSSRKVEVPDAPSPIEVDSDSEFSDISDISEHEEKPRINQTTFVPQANRHPLVNEVTQVRHRQQQFPQRSLEDRVAKHRSLDFSSMWTPESSPRGLRKPLLCLSKSNQPSWVEEPKAELTERQREMSCGHQQEDIGRSLGSWQESVKSDWELLETNTNLDPETDLPLRAVSEGFHYSVEDPYFTSNSPRDSLGTLVVMPTVDSQWTSNPCYNTPRLMLNDCELSGTGNAFSMSPFSDDESPPPLPARTPESFILASAPSDPCAPSEPGTSAPLASSLLGPDNDSNETINKQGSPPSPVPPLPERTPESFILASEEDFAKAESQTQPPTHNLKVGTSLEWCGNSEQKDVSESSKSWRRSKSLKARFSLFVAPSASIPTLVPVQPAPPAPAPAVADTTGKLPSDTSTTEQTFSPKKSPSSVGPPLPDRTPESFVLALEQASNNSSQLQPAIQVQKIGTSSEWCGNSQPKKLLETMKIRSKSVKGKSSKLEPLSVVPIHRRVSHQNPAFPNLSSSVPVEMPSADGRPLAVPGMSSEEPQNKSTSKSLSSISRSKSLRFLKRKTKNTTTPESNTSEPPSHNGSSGFKFGFGNRFSKPKGPRKSPEAWV</sequence>
<feature type="compositionally biased region" description="Pro residues" evidence="8">
    <location>
        <begin position="593"/>
        <end position="602"/>
    </location>
</feature>
<evidence type="ECO:0000256" key="5">
    <source>
        <dbReference type="ARBA" id="ARBA00022801"/>
    </source>
</evidence>
<dbReference type="EMBL" id="AHAT01016756">
    <property type="status" value="NOT_ANNOTATED_CDS"/>
    <property type="molecule type" value="Genomic_DNA"/>
</dbReference>
<feature type="compositionally biased region" description="Polar residues" evidence="8">
    <location>
        <begin position="700"/>
        <end position="709"/>
    </location>
</feature>
<dbReference type="GeneTree" id="ENSGT00940000167346"/>
<accession>W5MYS0</accession>
<dbReference type="GO" id="GO:0004726">
    <property type="term" value="F:non-membrane spanning protein tyrosine phosphatase activity"/>
    <property type="evidence" value="ECO:0007669"/>
    <property type="project" value="InterPro"/>
</dbReference>
<dbReference type="InterPro" id="IPR000242">
    <property type="entry name" value="PTP_cat"/>
</dbReference>
<evidence type="ECO:0000313" key="12">
    <source>
        <dbReference type="Proteomes" id="UP000018468"/>
    </source>
</evidence>
<dbReference type="GO" id="GO:0045088">
    <property type="term" value="P:regulation of innate immune response"/>
    <property type="evidence" value="ECO:0000318"/>
    <property type="project" value="GO_Central"/>
</dbReference>
<feature type="compositionally biased region" description="Basic residues" evidence="8">
    <location>
        <begin position="850"/>
        <end position="860"/>
    </location>
</feature>
<reference evidence="11" key="3">
    <citation type="submission" date="2025-09" db="UniProtKB">
        <authorList>
            <consortium name="Ensembl"/>
        </authorList>
    </citation>
    <scope>IDENTIFICATION</scope>
</reference>
<dbReference type="PROSITE" id="PS50056">
    <property type="entry name" value="TYR_PHOSPHATASE_2"/>
    <property type="match status" value="1"/>
</dbReference>
<feature type="region of interest" description="Disordered" evidence="8">
    <location>
        <begin position="302"/>
        <end position="322"/>
    </location>
</feature>
<dbReference type="EC" id="3.1.3.48" evidence="2"/>
<protein>
    <recommendedName>
        <fullName evidence="2">protein-tyrosine-phosphatase</fullName>
        <ecNumber evidence="2">3.1.3.48</ecNumber>
    </recommendedName>
</protein>
<proteinExistence type="inferred from homology"/>
<dbReference type="GO" id="GO:0004725">
    <property type="term" value="F:protein tyrosine phosphatase activity"/>
    <property type="evidence" value="ECO:0000318"/>
    <property type="project" value="GO_Central"/>
</dbReference>
<evidence type="ECO:0000313" key="11">
    <source>
        <dbReference type="Ensembl" id="ENSLOCP00000013529.1"/>
    </source>
</evidence>
<reference evidence="12" key="1">
    <citation type="submission" date="2011-12" db="EMBL/GenBank/DDBJ databases">
        <title>The Draft Genome of Lepisosteus oculatus.</title>
        <authorList>
            <consortium name="The Broad Institute Genome Assembly &amp; Analysis Group"/>
            <consortium name="Computational R&amp;D Group"/>
            <consortium name="and Sequencing Platform"/>
            <person name="Di Palma F."/>
            <person name="Alfoldi J."/>
            <person name="Johnson J."/>
            <person name="Berlin A."/>
            <person name="Gnerre S."/>
            <person name="Jaffe D."/>
            <person name="MacCallum I."/>
            <person name="Young S."/>
            <person name="Walker B.J."/>
            <person name="Lander E.S."/>
            <person name="Lindblad-Toh K."/>
        </authorList>
    </citation>
    <scope>NUCLEOTIDE SEQUENCE [LARGE SCALE GENOMIC DNA]</scope>
</reference>
<dbReference type="HOGENOM" id="CLU_015557_1_0_1"/>
<dbReference type="PANTHER" id="PTHR45983">
    <property type="entry name" value="TYROSINE PHOSPHATSE N18, PUTATIVE-RELATED"/>
    <property type="match status" value="1"/>
</dbReference>
<keyword evidence="5" id="KW-0378">Hydrolase</keyword>
<dbReference type="AlphaFoldDB" id="W5MYS0"/>
<evidence type="ECO:0000256" key="2">
    <source>
        <dbReference type="ARBA" id="ARBA00013064"/>
    </source>
</evidence>
<dbReference type="SUPFAM" id="SSF52799">
    <property type="entry name" value="(Phosphotyrosine protein) phosphatases II"/>
    <property type="match status" value="1"/>
</dbReference>
<dbReference type="GO" id="GO:0050852">
    <property type="term" value="P:T cell receptor signaling pathway"/>
    <property type="evidence" value="ECO:0000318"/>
    <property type="project" value="GO_Central"/>
</dbReference>
<feature type="compositionally biased region" description="Low complexity" evidence="8">
    <location>
        <begin position="837"/>
        <end position="849"/>
    </location>
</feature>
<dbReference type="PROSITE" id="PS00383">
    <property type="entry name" value="TYR_PHOSPHATASE_1"/>
    <property type="match status" value="1"/>
</dbReference>
<evidence type="ECO:0000259" key="10">
    <source>
        <dbReference type="PROSITE" id="PS50056"/>
    </source>
</evidence>
<dbReference type="GO" id="GO:0005737">
    <property type="term" value="C:cytoplasm"/>
    <property type="evidence" value="ECO:0000318"/>
    <property type="project" value="GO_Central"/>
</dbReference>
<dbReference type="InterPro" id="IPR003595">
    <property type="entry name" value="Tyr_Pase_cat"/>
</dbReference>
<keyword evidence="12" id="KW-1185">Reference proteome</keyword>
<evidence type="ECO:0000256" key="7">
    <source>
        <dbReference type="ARBA" id="ARBA00034734"/>
    </source>
</evidence>
<dbReference type="PROSITE" id="PS50055">
    <property type="entry name" value="TYR_PHOSPHATASE_PTP"/>
    <property type="match status" value="1"/>
</dbReference>
<feature type="compositionally biased region" description="Low complexity" evidence="8">
    <location>
        <begin position="861"/>
        <end position="889"/>
    </location>
</feature>